<dbReference type="AlphaFoldDB" id="M4M8D3"/>
<organism evidence="1">
    <name type="scientific">uncultured phototrophic eukaryote</name>
    <dbReference type="NCBI Taxonomy" id="172788"/>
    <lineage>
        <taxon>Eukaryota</taxon>
        <taxon>environmental samples</taxon>
    </lineage>
</organism>
<reference evidence="1" key="1">
    <citation type="journal article" date="2012" name="Proc. Natl. Acad. Sci. U.S.A.">
        <title>Influence of cobalamin scarcity on diatom molecular physiology and identification of a cobalamin acquisition protein.</title>
        <authorList>
            <person name="Bertrand E.M."/>
            <person name="Allen A.E."/>
            <person name="Dupont C.L."/>
            <person name="Norden-Krichmar T.M."/>
            <person name="Bai J."/>
            <person name="Valas R.E."/>
            <person name="Saito M.A."/>
        </authorList>
    </citation>
    <scope>NUCLEOTIDE SEQUENCE</scope>
</reference>
<feature type="non-terminal residue" evidence="1">
    <location>
        <position position="122"/>
    </location>
</feature>
<dbReference type="EMBL" id="JX042638">
    <property type="protein sequence ID" value="AGG56710.1"/>
    <property type="molecule type" value="mRNA"/>
</dbReference>
<accession>M4M8D3</accession>
<evidence type="ECO:0000313" key="1">
    <source>
        <dbReference type="EMBL" id="AGG56710.1"/>
    </source>
</evidence>
<name>M4M8D3_9EUKA</name>
<sequence>EKKPVVLWAAYSEYCDQGWDVARCPEYYCEFASACSSTILSSSEGSIESAACGRNYMTTDEFVAFGKDADVWIYTGSGANDVLAKFDDELKDFVSVQNKKVYDPTPPEIQGTHHGTKIVREA</sequence>
<feature type="non-terminal residue" evidence="1">
    <location>
        <position position="1"/>
    </location>
</feature>
<gene>
    <name evidence="1" type="primary">CBA1</name>
</gene>
<proteinExistence type="evidence at transcript level"/>
<protein>
    <submittedName>
        <fullName evidence="1">Cobalamin acquisition protein 1</fullName>
    </submittedName>
</protein>